<proteinExistence type="predicted"/>
<dbReference type="Proteomes" id="UP000183832">
    <property type="component" value="Unassembled WGS sequence"/>
</dbReference>
<dbReference type="Gene3D" id="1.10.1380.10">
    <property type="entry name" value="Neutral endopeptidase , domain2"/>
    <property type="match status" value="1"/>
</dbReference>
<dbReference type="GO" id="GO:0008237">
    <property type="term" value="F:metallopeptidase activity"/>
    <property type="evidence" value="ECO:0007669"/>
    <property type="project" value="InterPro"/>
</dbReference>
<dbReference type="SUPFAM" id="SSF55486">
    <property type="entry name" value="Metalloproteases ('zincins'), catalytic domain"/>
    <property type="match status" value="1"/>
</dbReference>
<reference evidence="1 2" key="1">
    <citation type="submission" date="2015-04" db="EMBL/GenBank/DDBJ databases">
        <authorList>
            <person name="Syromyatnikov M.Y."/>
            <person name="Popov V.N."/>
        </authorList>
    </citation>
    <scope>NUCLEOTIDE SEQUENCE [LARGE SCALE GENOMIC DNA]</scope>
</reference>
<evidence type="ECO:0000313" key="2">
    <source>
        <dbReference type="Proteomes" id="UP000183832"/>
    </source>
</evidence>
<organism evidence="1 2">
    <name type="scientific">Clunio marinus</name>
    <dbReference type="NCBI Taxonomy" id="568069"/>
    <lineage>
        <taxon>Eukaryota</taxon>
        <taxon>Metazoa</taxon>
        <taxon>Ecdysozoa</taxon>
        <taxon>Arthropoda</taxon>
        <taxon>Hexapoda</taxon>
        <taxon>Insecta</taxon>
        <taxon>Pterygota</taxon>
        <taxon>Neoptera</taxon>
        <taxon>Endopterygota</taxon>
        <taxon>Diptera</taxon>
        <taxon>Nematocera</taxon>
        <taxon>Chironomoidea</taxon>
        <taxon>Chironomidae</taxon>
        <taxon>Clunio</taxon>
    </lineage>
</organism>
<dbReference type="InterPro" id="IPR024079">
    <property type="entry name" value="MetalloPept_cat_dom_sf"/>
</dbReference>
<name>A0A1J1IEG8_9DIPT</name>
<gene>
    <name evidence="1" type="ORF">CLUMA_CG012448</name>
</gene>
<dbReference type="AlphaFoldDB" id="A0A1J1IEG8"/>
<evidence type="ECO:0000313" key="1">
    <source>
        <dbReference type="EMBL" id="CRK98671.1"/>
    </source>
</evidence>
<dbReference type="EMBL" id="CVRI01000048">
    <property type="protein sequence ID" value="CRK98671.1"/>
    <property type="molecule type" value="Genomic_DNA"/>
</dbReference>
<dbReference type="InterPro" id="IPR042089">
    <property type="entry name" value="Peptidase_M13_dom_2"/>
</dbReference>
<sequence length="63" mass="7381">MTRALEEFAAEISNAEWIDESTREKLLLKLKSLVLLMAHPDDGFDEDVLKAFYDDIKFDKNQY</sequence>
<keyword evidence="2" id="KW-1185">Reference proteome</keyword>
<accession>A0A1J1IEG8</accession>
<protein>
    <submittedName>
        <fullName evidence="1">CLUMA_CG012448, isoform A</fullName>
    </submittedName>
</protein>
<dbReference type="Gene3D" id="3.40.390.10">
    <property type="entry name" value="Collagenase (Catalytic Domain)"/>
    <property type="match status" value="1"/>
</dbReference>